<protein>
    <submittedName>
        <fullName evidence="1">Uncharacterized protein</fullName>
    </submittedName>
</protein>
<keyword evidence="2" id="KW-1185">Reference proteome</keyword>
<dbReference type="Proteomes" id="UP000268233">
    <property type="component" value="Unassembled WGS sequence"/>
</dbReference>
<accession>A0A495QVM3</accession>
<comment type="caution">
    <text evidence="1">The sequence shown here is derived from an EMBL/GenBank/DDBJ whole genome shotgun (WGS) entry which is preliminary data.</text>
</comment>
<dbReference type="AlphaFoldDB" id="A0A495QVM3"/>
<evidence type="ECO:0000313" key="1">
    <source>
        <dbReference type="EMBL" id="RKS78130.1"/>
    </source>
</evidence>
<sequence length="72" mass="7576">MCVGTSAGGYQQTTPELKDEHLSGISFNDTTHLMPCAIYTVPPGTAIDGKASGELTEGGRRLLKKSLISLIP</sequence>
<evidence type="ECO:0000313" key="2">
    <source>
        <dbReference type="Proteomes" id="UP000268233"/>
    </source>
</evidence>
<organism evidence="1 2">
    <name type="scientific">Haloarcula quadrata</name>
    <dbReference type="NCBI Taxonomy" id="182779"/>
    <lineage>
        <taxon>Archaea</taxon>
        <taxon>Methanobacteriati</taxon>
        <taxon>Methanobacteriota</taxon>
        <taxon>Stenosarchaea group</taxon>
        <taxon>Halobacteria</taxon>
        <taxon>Halobacteriales</taxon>
        <taxon>Haloarculaceae</taxon>
        <taxon>Haloarcula</taxon>
    </lineage>
</organism>
<name>A0A495QVM3_9EURY</name>
<reference evidence="1 2" key="1">
    <citation type="submission" date="2018-10" db="EMBL/GenBank/DDBJ databases">
        <title>Genomic Encyclopedia of Archaeal and Bacterial Type Strains, Phase II (KMG-II): from individual species to whole genera.</title>
        <authorList>
            <person name="Goeker M."/>
        </authorList>
    </citation>
    <scope>NUCLEOTIDE SEQUENCE [LARGE SCALE GENOMIC DNA]</scope>
    <source>
        <strain evidence="1 2">DSM 11927</strain>
    </source>
</reference>
<proteinExistence type="predicted"/>
<gene>
    <name evidence="1" type="ORF">BDK61_3779</name>
</gene>
<dbReference type="EMBL" id="RBWW01000002">
    <property type="protein sequence ID" value="RKS78130.1"/>
    <property type="molecule type" value="Genomic_DNA"/>
</dbReference>